<dbReference type="NCBIfam" id="TIGR02532">
    <property type="entry name" value="IV_pilin_GFxxxE"/>
    <property type="match status" value="1"/>
</dbReference>
<dbReference type="NCBIfam" id="TIGR04294">
    <property type="entry name" value="pre_pil_HX9DG"/>
    <property type="match status" value="1"/>
</dbReference>
<evidence type="ECO:0000259" key="2">
    <source>
        <dbReference type="Pfam" id="PF07596"/>
    </source>
</evidence>
<feature type="transmembrane region" description="Helical" evidence="1">
    <location>
        <begin position="12"/>
        <end position="34"/>
    </location>
</feature>
<dbReference type="PANTHER" id="PTHR30093">
    <property type="entry name" value="GENERAL SECRETION PATHWAY PROTEIN G"/>
    <property type="match status" value="1"/>
</dbReference>
<dbReference type="EMBL" id="JAJKFT010000010">
    <property type="protein sequence ID" value="MCC9630188.1"/>
    <property type="molecule type" value="Genomic_DNA"/>
</dbReference>
<keyword evidence="1" id="KW-0472">Membrane</keyword>
<dbReference type="InterPro" id="IPR045584">
    <property type="entry name" value="Pilin-like"/>
</dbReference>
<keyword evidence="1" id="KW-1133">Transmembrane helix</keyword>
<comment type="caution">
    <text evidence="3">The sequence shown here is derived from an EMBL/GenBank/DDBJ whole genome shotgun (WGS) entry which is preliminary data.</text>
</comment>
<dbReference type="AlphaFoldDB" id="A0A9X1MN30"/>
<dbReference type="Pfam" id="PF07596">
    <property type="entry name" value="SBP_bac_10"/>
    <property type="match status" value="1"/>
</dbReference>
<keyword evidence="4" id="KW-1185">Reference proteome</keyword>
<organism evidence="3 4">
    <name type="scientific">Blastopirellula sediminis</name>
    <dbReference type="NCBI Taxonomy" id="2894196"/>
    <lineage>
        <taxon>Bacteria</taxon>
        <taxon>Pseudomonadati</taxon>
        <taxon>Planctomycetota</taxon>
        <taxon>Planctomycetia</taxon>
        <taxon>Pirellulales</taxon>
        <taxon>Pirellulaceae</taxon>
        <taxon>Blastopirellula</taxon>
    </lineage>
</organism>
<name>A0A9X1MN30_9BACT</name>
<dbReference type="RefSeq" id="WP_230221108.1">
    <property type="nucleotide sequence ID" value="NZ_JAJKFT010000010.1"/>
</dbReference>
<evidence type="ECO:0000313" key="4">
    <source>
        <dbReference type="Proteomes" id="UP001139103"/>
    </source>
</evidence>
<gene>
    <name evidence="3" type="ORF">LOC68_17475</name>
</gene>
<keyword evidence="1" id="KW-0812">Transmembrane</keyword>
<reference evidence="3" key="1">
    <citation type="submission" date="2021-11" db="EMBL/GenBank/DDBJ databases">
        <title>Genome sequence.</title>
        <authorList>
            <person name="Sun Q."/>
        </authorList>
    </citation>
    <scope>NUCLEOTIDE SEQUENCE</scope>
    <source>
        <strain evidence="3">JC732</strain>
    </source>
</reference>
<evidence type="ECO:0000256" key="1">
    <source>
        <dbReference type="SAM" id="Phobius"/>
    </source>
</evidence>
<dbReference type="InterPro" id="IPR012902">
    <property type="entry name" value="N_methyl_site"/>
</dbReference>
<protein>
    <submittedName>
        <fullName evidence="3">DUF1559 domain-containing protein</fullName>
    </submittedName>
</protein>
<sequence length="319" mass="34772">MVYRSRSRKAFTLVELLVVIAIIGVLIALLLPAVQQAREAARRMQCTNNLKQIGLAFHNYHDTYLTFPCGARGMDDWALKNGSNWRTAILPGLEQGNIFDQLNFSGSFAGNSYAGNEVLIKLKVDAYLCPSSALPIFDTSVGNNSMEGMCHHYVGLQGAAPTVPGNVGGYQDCNHGWSCNNGLLSPNEYRGFRSCIDGTSNTVLISEQSGLTANLNRTANYYGGWHGARNYGYVGSTNPGCSDLWQSGTTCLRFAINSDIIQVGATDTTYRNNTILNSFHPGGVNMLFTDGSVHFIPETIDFDMLKRMVVRADGQVVSL</sequence>
<feature type="domain" description="DUF1559" evidence="2">
    <location>
        <begin position="35"/>
        <end position="302"/>
    </location>
</feature>
<dbReference type="SUPFAM" id="SSF54523">
    <property type="entry name" value="Pili subunits"/>
    <property type="match status" value="1"/>
</dbReference>
<accession>A0A9X1MN30</accession>
<evidence type="ECO:0000313" key="3">
    <source>
        <dbReference type="EMBL" id="MCC9630188.1"/>
    </source>
</evidence>
<dbReference type="InterPro" id="IPR011453">
    <property type="entry name" value="DUF1559"/>
</dbReference>
<dbReference type="Gene3D" id="3.30.700.10">
    <property type="entry name" value="Glycoprotein, Type 4 Pilin"/>
    <property type="match status" value="1"/>
</dbReference>
<dbReference type="Proteomes" id="UP001139103">
    <property type="component" value="Unassembled WGS sequence"/>
</dbReference>
<proteinExistence type="predicted"/>
<dbReference type="InterPro" id="IPR027558">
    <property type="entry name" value="Pre_pil_HX9DG_C"/>
</dbReference>
<dbReference type="Pfam" id="PF07963">
    <property type="entry name" value="N_methyl"/>
    <property type="match status" value="1"/>
</dbReference>
<dbReference type="PANTHER" id="PTHR30093:SF2">
    <property type="entry name" value="TYPE II SECRETION SYSTEM PROTEIN H"/>
    <property type="match status" value="1"/>
</dbReference>